<dbReference type="PANTHER" id="PTHR44303">
    <property type="entry name" value="DNAJ HOMOLOG SUBFAMILY C MEMBER 16"/>
    <property type="match status" value="1"/>
</dbReference>
<keyword evidence="6" id="KW-0812">Transmembrane</keyword>
<dbReference type="InterPro" id="IPR001623">
    <property type="entry name" value="DnaJ_domain"/>
</dbReference>
<gene>
    <name evidence="9" type="ORF">RN001_012627</name>
</gene>
<dbReference type="Pfam" id="PF00085">
    <property type="entry name" value="Thioredoxin"/>
    <property type="match status" value="1"/>
</dbReference>
<dbReference type="InterPro" id="IPR052448">
    <property type="entry name" value="DnaJ_C16_autophagy_reg"/>
</dbReference>
<organism evidence="9 10">
    <name type="scientific">Aquatica leii</name>
    <dbReference type="NCBI Taxonomy" id="1421715"/>
    <lineage>
        <taxon>Eukaryota</taxon>
        <taxon>Metazoa</taxon>
        <taxon>Ecdysozoa</taxon>
        <taxon>Arthropoda</taxon>
        <taxon>Hexapoda</taxon>
        <taxon>Insecta</taxon>
        <taxon>Pterygota</taxon>
        <taxon>Neoptera</taxon>
        <taxon>Endopterygota</taxon>
        <taxon>Coleoptera</taxon>
        <taxon>Polyphaga</taxon>
        <taxon>Elateriformia</taxon>
        <taxon>Elateroidea</taxon>
        <taxon>Lampyridae</taxon>
        <taxon>Luciolinae</taxon>
        <taxon>Aquatica</taxon>
    </lineage>
</organism>
<dbReference type="PROSITE" id="PS00636">
    <property type="entry name" value="DNAJ_1"/>
    <property type="match status" value="1"/>
</dbReference>
<dbReference type="InterPro" id="IPR036869">
    <property type="entry name" value="J_dom_sf"/>
</dbReference>
<sequence length="821" mass="95650">MEDKEVRRFIPKTPSIAITTIPISPNPIDNTNSESIPEIANQTVIVNTSNKSNNTVTQTRSGRKVSKPLSKLFIIFCFVILSVAEDYNPYKILGVSRFANTQEIRKAYKQLAKEWHPDKTNDPEAQNKFVQIKQAYELLSDSERRAKFDQTGITDDTYKERFDYSRFHVNPFDDILHHAYFNFQENDISFFHRLSITSRYYDKTILPKSVHTPYLILFYTDWCFSCLQTAPYFRKLMDHLEPLGVEFVTVHTGAEPNLARRMSVHTLPCLTTVIDENVYVYKETITSVQKIIEFLRHHLPYKLVTTVTDNNIENFLSGWEDNKVRALIFEPQQHVRLRYLITAYHFRHRVTFGFANSTDLHNDFQVPLDMDTVLLFNENVSRPIASITMKEIPTQTLHNVISSNQYLALPRLSSQSVLESLCPCEWNKPRKRLCVVLVTTASNGHDPHRQSFRHYAQASPYSTERVRFAYIYHDKQTEFVNSLMPEGEDLTPLLSIVIIWRRDTSHIKYEWLPNKWELEDNLNDTVSKLDHTISRLLKSSEALTYEALVTDLFDEHAKGIIGRIITKLLVFSERMYDGLNKEQILPALSIIGTVVFIICVGYFMAYLVRMEEESVKQNAKEKAENVKISNYQPELKLHELRAEKYNGLVRLLKPGCRTIILILDMQSRQQLIPPFHKAVWPYRKNKTLMFAYMYVERGLSWYKELLQMSLSEDRDLNINPRNCVGTVLSLNGYRKYFCMFHAKHAESKKRKKSPETDTNKSIVNDLEAAAFIGFNSESSESDEEILLEGNLLDGLSNWLDRLFEGTTQRFHLNYWPEFPNK</sequence>
<evidence type="ECO:0000256" key="6">
    <source>
        <dbReference type="SAM" id="Phobius"/>
    </source>
</evidence>
<evidence type="ECO:0000259" key="7">
    <source>
        <dbReference type="PROSITE" id="PS50076"/>
    </source>
</evidence>
<dbReference type="InterPro" id="IPR013766">
    <property type="entry name" value="Thioredoxin_domain"/>
</dbReference>
<comment type="subcellular location">
    <subcellularLocation>
        <location evidence="1">Endoplasmic reticulum membrane</location>
        <topology evidence="1">Single-pass type IV membrane protein</topology>
    </subcellularLocation>
</comment>
<evidence type="ECO:0000313" key="10">
    <source>
        <dbReference type="Proteomes" id="UP001353858"/>
    </source>
</evidence>
<keyword evidence="10" id="KW-1185">Reference proteome</keyword>
<reference evidence="10" key="1">
    <citation type="submission" date="2023-01" db="EMBL/GenBank/DDBJ databases">
        <title>Key to firefly adult light organ development and bioluminescence: homeobox transcription factors regulate luciferase expression and transportation to peroxisome.</title>
        <authorList>
            <person name="Fu X."/>
        </authorList>
    </citation>
    <scope>NUCLEOTIDE SEQUENCE [LARGE SCALE GENOMIC DNA]</scope>
</reference>
<dbReference type="InterPro" id="IPR036249">
    <property type="entry name" value="Thioredoxin-like_sf"/>
</dbReference>
<comment type="caution">
    <text evidence="9">The sequence shown here is derived from an EMBL/GenBank/DDBJ whole genome shotgun (WGS) entry which is preliminary data.</text>
</comment>
<dbReference type="PRINTS" id="PR00625">
    <property type="entry name" value="JDOMAIN"/>
</dbReference>
<dbReference type="SUPFAM" id="SSF52833">
    <property type="entry name" value="Thioredoxin-like"/>
    <property type="match status" value="1"/>
</dbReference>
<evidence type="ECO:0000256" key="1">
    <source>
        <dbReference type="ARBA" id="ARBA00004163"/>
    </source>
</evidence>
<protein>
    <recommendedName>
        <fullName evidence="2">DnaJ homolog subfamily C member 16</fullName>
    </recommendedName>
    <alternativeName>
        <fullName evidence="5">Endoplasmic reticulum DNA J domain-containing protein 8</fullName>
    </alternativeName>
</protein>
<dbReference type="Gene3D" id="3.40.30.10">
    <property type="entry name" value="Glutaredoxin"/>
    <property type="match status" value="1"/>
</dbReference>
<evidence type="ECO:0000313" key="9">
    <source>
        <dbReference type="EMBL" id="KAK4876205.1"/>
    </source>
</evidence>
<dbReference type="GO" id="GO:0005789">
    <property type="term" value="C:endoplasmic reticulum membrane"/>
    <property type="evidence" value="ECO:0007669"/>
    <property type="project" value="UniProtKB-SubCell"/>
</dbReference>
<evidence type="ECO:0000256" key="4">
    <source>
        <dbReference type="ARBA" id="ARBA00035002"/>
    </source>
</evidence>
<dbReference type="SMART" id="SM00271">
    <property type="entry name" value="DnaJ"/>
    <property type="match status" value="1"/>
</dbReference>
<feature type="domain" description="Thioredoxin" evidence="8">
    <location>
        <begin position="194"/>
        <end position="300"/>
    </location>
</feature>
<dbReference type="Proteomes" id="UP001353858">
    <property type="component" value="Unassembled WGS sequence"/>
</dbReference>
<keyword evidence="3" id="KW-0072">Autophagy</keyword>
<accession>A0AAN7NYP1</accession>
<dbReference type="GO" id="GO:0006914">
    <property type="term" value="P:autophagy"/>
    <property type="evidence" value="ECO:0007669"/>
    <property type="project" value="UniProtKB-KW"/>
</dbReference>
<dbReference type="EMBL" id="JARPUR010000005">
    <property type="protein sequence ID" value="KAK4876205.1"/>
    <property type="molecule type" value="Genomic_DNA"/>
</dbReference>
<dbReference type="CDD" id="cd06257">
    <property type="entry name" value="DnaJ"/>
    <property type="match status" value="1"/>
</dbReference>
<dbReference type="Pfam" id="PF00226">
    <property type="entry name" value="DnaJ"/>
    <property type="match status" value="1"/>
</dbReference>
<dbReference type="AlphaFoldDB" id="A0AAN7NYP1"/>
<evidence type="ECO:0000259" key="8">
    <source>
        <dbReference type="PROSITE" id="PS51352"/>
    </source>
</evidence>
<keyword evidence="6" id="KW-1133">Transmembrane helix</keyword>
<feature type="transmembrane region" description="Helical" evidence="6">
    <location>
        <begin position="584"/>
        <end position="608"/>
    </location>
</feature>
<dbReference type="Gene3D" id="1.10.287.110">
    <property type="entry name" value="DnaJ domain"/>
    <property type="match status" value="1"/>
</dbReference>
<evidence type="ECO:0000256" key="3">
    <source>
        <dbReference type="ARBA" id="ARBA00023006"/>
    </source>
</evidence>
<dbReference type="SUPFAM" id="SSF46565">
    <property type="entry name" value="Chaperone J-domain"/>
    <property type="match status" value="1"/>
</dbReference>
<evidence type="ECO:0000256" key="5">
    <source>
        <dbReference type="ARBA" id="ARBA00035043"/>
    </source>
</evidence>
<feature type="domain" description="J" evidence="7">
    <location>
        <begin position="88"/>
        <end position="152"/>
    </location>
</feature>
<comment type="function">
    <text evidence="4">Plays an important role in regulating the size of autophagosomes during the formation process.</text>
</comment>
<proteinExistence type="predicted"/>
<dbReference type="InterPro" id="IPR018253">
    <property type="entry name" value="DnaJ_domain_CS"/>
</dbReference>
<dbReference type="PANTHER" id="PTHR44303:SF2">
    <property type="entry name" value="DNAJ HOMOLOG SUBFAMILY C MEMBER 16"/>
    <property type="match status" value="1"/>
</dbReference>
<name>A0AAN7NYP1_9COLE</name>
<evidence type="ECO:0000256" key="2">
    <source>
        <dbReference type="ARBA" id="ARBA00020921"/>
    </source>
</evidence>
<dbReference type="PROSITE" id="PS50076">
    <property type="entry name" value="DNAJ_2"/>
    <property type="match status" value="1"/>
</dbReference>
<keyword evidence="6" id="KW-0472">Membrane</keyword>
<dbReference type="PROSITE" id="PS51352">
    <property type="entry name" value="THIOREDOXIN_2"/>
    <property type="match status" value="1"/>
</dbReference>